<feature type="compositionally biased region" description="Low complexity" evidence="1">
    <location>
        <begin position="184"/>
        <end position="201"/>
    </location>
</feature>
<feature type="region of interest" description="Disordered" evidence="1">
    <location>
        <begin position="173"/>
        <end position="201"/>
    </location>
</feature>
<reference evidence="2 4" key="2">
    <citation type="submission" date="2022-05" db="EMBL/GenBank/DDBJ databases">
        <title>Chromosome-level reference genomes for two strains of Caenorhabditis briggsae: an improved platform for comparative genomics.</title>
        <authorList>
            <person name="Stevens L."/>
            <person name="Andersen E.C."/>
        </authorList>
    </citation>
    <scope>NUCLEOTIDE SEQUENCE [LARGE SCALE GENOMIC DNA]</scope>
    <source>
        <strain evidence="2">QX1410_ONT</strain>
        <tissue evidence="2">Whole-organism</tissue>
    </source>
</reference>
<dbReference type="Proteomes" id="UP000829354">
    <property type="component" value="Chromosome IV"/>
</dbReference>
<gene>
    <name evidence="2" type="ORF">L3Y34_004431</name>
    <name evidence="3" type="ORF">L5515_011546</name>
</gene>
<dbReference type="EMBL" id="CP090894">
    <property type="protein sequence ID" value="ULT95735.1"/>
    <property type="molecule type" value="Genomic_DNA"/>
</dbReference>
<keyword evidence="5" id="KW-1185">Reference proteome</keyword>
<proteinExistence type="predicted"/>
<dbReference type="AlphaFoldDB" id="A0AAE9AFN3"/>
<sequence length="201" mass="22824">MQRIFFDSHNKMSRDHIINEDYPNVAPFLAVENFVSFPVYSPTFCFSTSAISNILFMQEIKIIISRLDDLISRNKLNQHPCLISQAGAQATMRLASKSKLRSDWGTTVEMPFCLHVTENGSCPRVFDDDDLHEQAKWLKILEEVILPLDKMKESELATIAPHQHSAIVKHAMTKLKKEQKPKSYSKSISETDSSSSHEGSL</sequence>
<evidence type="ECO:0000313" key="4">
    <source>
        <dbReference type="Proteomes" id="UP000827892"/>
    </source>
</evidence>
<evidence type="ECO:0000313" key="2">
    <source>
        <dbReference type="EMBL" id="ULT95735.1"/>
    </source>
</evidence>
<protein>
    <submittedName>
        <fullName evidence="2">Uncharacterized protein</fullName>
    </submittedName>
</protein>
<dbReference type="EMBL" id="CP092623">
    <property type="protein sequence ID" value="UMM28943.1"/>
    <property type="molecule type" value="Genomic_DNA"/>
</dbReference>
<evidence type="ECO:0000313" key="3">
    <source>
        <dbReference type="EMBL" id="UMM28943.1"/>
    </source>
</evidence>
<name>A0AAE9AFN3_CAEBR</name>
<organism evidence="2 4">
    <name type="scientific">Caenorhabditis briggsae</name>
    <dbReference type="NCBI Taxonomy" id="6238"/>
    <lineage>
        <taxon>Eukaryota</taxon>
        <taxon>Metazoa</taxon>
        <taxon>Ecdysozoa</taxon>
        <taxon>Nematoda</taxon>
        <taxon>Chromadorea</taxon>
        <taxon>Rhabditida</taxon>
        <taxon>Rhabditina</taxon>
        <taxon>Rhabditomorpha</taxon>
        <taxon>Rhabditoidea</taxon>
        <taxon>Rhabditidae</taxon>
        <taxon>Peloderinae</taxon>
        <taxon>Caenorhabditis</taxon>
    </lineage>
</organism>
<evidence type="ECO:0000313" key="5">
    <source>
        <dbReference type="Proteomes" id="UP000829354"/>
    </source>
</evidence>
<reference evidence="3 5" key="1">
    <citation type="submission" date="2022-04" db="EMBL/GenBank/DDBJ databases">
        <title>Chromosome-level reference genomes for two strains of Caenorhabditis briggsae: an improved platform for comparative genomics.</title>
        <authorList>
            <person name="Stevens L."/>
            <person name="Andersen E."/>
        </authorList>
    </citation>
    <scope>NUCLEOTIDE SEQUENCE [LARGE SCALE GENOMIC DNA]</scope>
    <source>
        <strain evidence="3">VX34</strain>
        <tissue evidence="3">Whole-organism</tissue>
    </source>
</reference>
<accession>A0AAE9AFN3</accession>
<evidence type="ECO:0000256" key="1">
    <source>
        <dbReference type="SAM" id="MobiDB-lite"/>
    </source>
</evidence>
<dbReference type="Proteomes" id="UP000827892">
    <property type="component" value="Chromosome IV"/>
</dbReference>